<dbReference type="InterPro" id="IPR013325">
    <property type="entry name" value="RNA_pol_sigma_r2"/>
</dbReference>
<dbReference type="OrthoDB" id="9803470at2"/>
<evidence type="ECO:0000259" key="6">
    <source>
        <dbReference type="Pfam" id="PF08281"/>
    </source>
</evidence>
<dbReference type="InterPro" id="IPR013249">
    <property type="entry name" value="RNA_pol_sigma70_r4_t2"/>
</dbReference>
<keyword evidence="2" id="KW-0805">Transcription regulation</keyword>
<dbReference type="SUPFAM" id="SSF88946">
    <property type="entry name" value="Sigma2 domain of RNA polymerase sigma factors"/>
    <property type="match status" value="1"/>
</dbReference>
<dbReference type="InterPro" id="IPR013324">
    <property type="entry name" value="RNA_pol_sigma_r3/r4-like"/>
</dbReference>
<dbReference type="InterPro" id="IPR007627">
    <property type="entry name" value="RNA_pol_sigma70_r2"/>
</dbReference>
<dbReference type="GO" id="GO:0003677">
    <property type="term" value="F:DNA binding"/>
    <property type="evidence" value="ECO:0007669"/>
    <property type="project" value="InterPro"/>
</dbReference>
<dbReference type="EMBL" id="SMZO01000060">
    <property type="protein sequence ID" value="TDL84685.1"/>
    <property type="molecule type" value="Genomic_DNA"/>
</dbReference>
<dbReference type="SUPFAM" id="SSF88659">
    <property type="entry name" value="Sigma3 and sigma4 domains of RNA polymerase sigma factors"/>
    <property type="match status" value="1"/>
</dbReference>
<evidence type="ECO:0000259" key="5">
    <source>
        <dbReference type="Pfam" id="PF04542"/>
    </source>
</evidence>
<name>A0A4R6AML0_9RHOB</name>
<dbReference type="Proteomes" id="UP000294562">
    <property type="component" value="Unassembled WGS sequence"/>
</dbReference>
<dbReference type="Gene3D" id="1.10.1740.10">
    <property type="match status" value="1"/>
</dbReference>
<sequence length="179" mass="19695">MSNKDLENLIARVALGDRLAFSSLYDLTASKLLGVTLRVLQDRASAEDAMQEAFVKIWRNADRYSVTGHSPMTWLITIARNSAIDGLRKRRPTEDVAALADTLAGTGITGEDSAVAKSEAARISGCLGELEPDRRGAVRGAYLEGRSYAELAAIYDVPLNTVRTWLRRSLIRLRECLSR</sequence>
<dbReference type="InterPro" id="IPR036388">
    <property type="entry name" value="WH-like_DNA-bd_sf"/>
</dbReference>
<proteinExistence type="inferred from homology"/>
<evidence type="ECO:0000313" key="7">
    <source>
        <dbReference type="EMBL" id="TDL84685.1"/>
    </source>
</evidence>
<organism evidence="7 8">
    <name type="scientific">Meridianimarinicoccus aquatilis</name>
    <dbReference type="NCBI Taxonomy" id="2552766"/>
    <lineage>
        <taxon>Bacteria</taxon>
        <taxon>Pseudomonadati</taxon>
        <taxon>Pseudomonadota</taxon>
        <taxon>Alphaproteobacteria</taxon>
        <taxon>Rhodobacterales</taxon>
        <taxon>Paracoccaceae</taxon>
        <taxon>Meridianimarinicoccus</taxon>
    </lineage>
</organism>
<dbReference type="CDD" id="cd06171">
    <property type="entry name" value="Sigma70_r4"/>
    <property type="match status" value="1"/>
</dbReference>
<dbReference type="PANTHER" id="PTHR43133:SF62">
    <property type="entry name" value="RNA POLYMERASE SIGMA FACTOR SIGZ"/>
    <property type="match status" value="1"/>
</dbReference>
<feature type="domain" description="RNA polymerase sigma-70 region 2" evidence="5">
    <location>
        <begin position="25"/>
        <end position="91"/>
    </location>
</feature>
<evidence type="ECO:0000256" key="1">
    <source>
        <dbReference type="ARBA" id="ARBA00010641"/>
    </source>
</evidence>
<gene>
    <name evidence="7" type="ORF">E2L05_17475</name>
</gene>
<keyword evidence="4" id="KW-0804">Transcription</keyword>
<dbReference type="InterPro" id="IPR039425">
    <property type="entry name" value="RNA_pol_sigma-70-like"/>
</dbReference>
<evidence type="ECO:0000256" key="2">
    <source>
        <dbReference type="ARBA" id="ARBA00023015"/>
    </source>
</evidence>
<dbReference type="InterPro" id="IPR014284">
    <property type="entry name" value="RNA_pol_sigma-70_dom"/>
</dbReference>
<protein>
    <submittedName>
        <fullName evidence="7">Sigma-70 family RNA polymerase sigma factor</fullName>
    </submittedName>
</protein>
<dbReference type="AlphaFoldDB" id="A0A4R6AML0"/>
<dbReference type="Gene3D" id="1.10.10.10">
    <property type="entry name" value="Winged helix-like DNA-binding domain superfamily/Winged helix DNA-binding domain"/>
    <property type="match status" value="1"/>
</dbReference>
<dbReference type="Pfam" id="PF04542">
    <property type="entry name" value="Sigma70_r2"/>
    <property type="match status" value="1"/>
</dbReference>
<keyword evidence="8" id="KW-1185">Reference proteome</keyword>
<comment type="caution">
    <text evidence="7">The sequence shown here is derived from an EMBL/GenBank/DDBJ whole genome shotgun (WGS) entry which is preliminary data.</text>
</comment>
<dbReference type="GO" id="GO:0006352">
    <property type="term" value="P:DNA-templated transcription initiation"/>
    <property type="evidence" value="ECO:0007669"/>
    <property type="project" value="InterPro"/>
</dbReference>
<dbReference type="Pfam" id="PF08281">
    <property type="entry name" value="Sigma70_r4_2"/>
    <property type="match status" value="1"/>
</dbReference>
<dbReference type="RefSeq" id="WP_133344106.1">
    <property type="nucleotide sequence ID" value="NZ_SMZO01000060.1"/>
</dbReference>
<dbReference type="NCBIfam" id="TIGR02937">
    <property type="entry name" value="sigma70-ECF"/>
    <property type="match status" value="1"/>
</dbReference>
<dbReference type="PANTHER" id="PTHR43133">
    <property type="entry name" value="RNA POLYMERASE ECF-TYPE SIGMA FACTO"/>
    <property type="match status" value="1"/>
</dbReference>
<comment type="similarity">
    <text evidence="1">Belongs to the sigma-70 factor family. ECF subfamily.</text>
</comment>
<keyword evidence="3" id="KW-0731">Sigma factor</keyword>
<evidence type="ECO:0000313" key="8">
    <source>
        <dbReference type="Proteomes" id="UP000294562"/>
    </source>
</evidence>
<reference evidence="7 8" key="1">
    <citation type="submission" date="2019-03" db="EMBL/GenBank/DDBJ databases">
        <title>Rhodobacteraceae bacterium SM1902, a new member of the family Rhodobacteraceae isolated from Yantai.</title>
        <authorList>
            <person name="Sun Y."/>
        </authorList>
    </citation>
    <scope>NUCLEOTIDE SEQUENCE [LARGE SCALE GENOMIC DNA]</scope>
    <source>
        <strain evidence="7 8">SM1902</strain>
    </source>
</reference>
<dbReference type="GO" id="GO:0016987">
    <property type="term" value="F:sigma factor activity"/>
    <property type="evidence" value="ECO:0007669"/>
    <property type="project" value="UniProtKB-KW"/>
</dbReference>
<evidence type="ECO:0000256" key="3">
    <source>
        <dbReference type="ARBA" id="ARBA00023082"/>
    </source>
</evidence>
<evidence type="ECO:0000256" key="4">
    <source>
        <dbReference type="ARBA" id="ARBA00023163"/>
    </source>
</evidence>
<feature type="domain" description="RNA polymerase sigma factor 70 region 4 type 2" evidence="6">
    <location>
        <begin position="122"/>
        <end position="173"/>
    </location>
</feature>
<accession>A0A4R6AML0</accession>